<sequence>MSMVQCSNGHFYNAASGGCPHCQGQVSPPQAGKTIPVIPPKVNMDSWQGGGTPQPGIIPPKPIQQQGKQPSSEDAKTVRLHQKEEGVDPVVGWLVCIEGKDRGRDFRIHSERNTIGRSTSNDISITGDPSISRENQATVIYDPKRKEFRLLAGGGRGLVYVNDQVVDYTAQLKEGDTIEMGETKLLFIPFCGQKFEW</sequence>
<dbReference type="Gene3D" id="2.60.200.20">
    <property type="match status" value="1"/>
</dbReference>
<dbReference type="RefSeq" id="WP_204418029.1">
    <property type="nucleotide sequence ID" value="NZ_JAFBED010000006.1"/>
</dbReference>
<dbReference type="InterPro" id="IPR000253">
    <property type="entry name" value="FHA_dom"/>
</dbReference>
<dbReference type="PROSITE" id="PS50006">
    <property type="entry name" value="FHA_DOMAIN"/>
    <property type="match status" value="1"/>
</dbReference>
<feature type="domain" description="FHA" evidence="3">
    <location>
        <begin position="113"/>
        <end position="166"/>
    </location>
</feature>
<keyword evidence="5" id="KW-1185">Reference proteome</keyword>
<evidence type="ECO:0000256" key="1">
    <source>
        <dbReference type="PROSITE-ProRule" id="PRU00182"/>
    </source>
</evidence>
<reference evidence="4 5" key="1">
    <citation type="submission" date="2021-01" db="EMBL/GenBank/DDBJ databases">
        <title>Genomic Encyclopedia of Type Strains, Phase IV (KMG-IV): sequencing the most valuable type-strain genomes for metagenomic binning, comparative biology and taxonomic classification.</title>
        <authorList>
            <person name="Goeker M."/>
        </authorList>
    </citation>
    <scope>NUCLEOTIDE SEQUENCE [LARGE SCALE GENOMIC DNA]</scope>
    <source>
        <strain evidence="4 5">DSM 25879</strain>
    </source>
</reference>
<dbReference type="SUPFAM" id="SSF49879">
    <property type="entry name" value="SMAD/FHA domain"/>
    <property type="match status" value="1"/>
</dbReference>
<proteinExistence type="predicted"/>
<dbReference type="InterPro" id="IPR008984">
    <property type="entry name" value="SMAD_FHA_dom_sf"/>
</dbReference>
<dbReference type="Pfam" id="PF16697">
    <property type="entry name" value="Yop-YscD_cpl"/>
    <property type="match status" value="1"/>
</dbReference>
<dbReference type="CDD" id="cd00060">
    <property type="entry name" value="FHA"/>
    <property type="match status" value="1"/>
</dbReference>
<dbReference type="Proteomes" id="UP000737402">
    <property type="component" value="Unassembled WGS sequence"/>
</dbReference>
<gene>
    <name evidence="4" type="ORF">JOC95_003130</name>
</gene>
<dbReference type="PROSITE" id="PS50889">
    <property type="entry name" value="S4"/>
    <property type="match status" value="1"/>
</dbReference>
<name>A0ABS2P3Q5_9BACI</name>
<feature type="region of interest" description="Disordered" evidence="2">
    <location>
        <begin position="43"/>
        <end position="75"/>
    </location>
</feature>
<accession>A0ABS2P3Q5</accession>
<evidence type="ECO:0000313" key="5">
    <source>
        <dbReference type="Proteomes" id="UP000737402"/>
    </source>
</evidence>
<evidence type="ECO:0000313" key="4">
    <source>
        <dbReference type="EMBL" id="MBM7621257.1"/>
    </source>
</evidence>
<evidence type="ECO:0000259" key="3">
    <source>
        <dbReference type="PROSITE" id="PS50006"/>
    </source>
</evidence>
<protein>
    <recommendedName>
        <fullName evidence="3">FHA domain-containing protein</fullName>
    </recommendedName>
</protein>
<keyword evidence="1" id="KW-0694">RNA-binding</keyword>
<dbReference type="InterPro" id="IPR032030">
    <property type="entry name" value="YscD_cytoplasmic_dom"/>
</dbReference>
<dbReference type="EMBL" id="JAFBED010000006">
    <property type="protein sequence ID" value="MBM7621257.1"/>
    <property type="molecule type" value="Genomic_DNA"/>
</dbReference>
<comment type="caution">
    <text evidence="4">The sequence shown here is derived from an EMBL/GenBank/DDBJ whole genome shotgun (WGS) entry which is preliminary data.</text>
</comment>
<organism evidence="4 5">
    <name type="scientific">Sutcliffiella tianshenii</name>
    <dbReference type="NCBI Taxonomy" id="1463404"/>
    <lineage>
        <taxon>Bacteria</taxon>
        <taxon>Bacillati</taxon>
        <taxon>Bacillota</taxon>
        <taxon>Bacilli</taxon>
        <taxon>Bacillales</taxon>
        <taxon>Bacillaceae</taxon>
        <taxon>Sutcliffiella</taxon>
    </lineage>
</organism>
<evidence type="ECO:0000256" key="2">
    <source>
        <dbReference type="SAM" id="MobiDB-lite"/>
    </source>
</evidence>